<evidence type="ECO:0000256" key="8">
    <source>
        <dbReference type="ARBA" id="ARBA00022927"/>
    </source>
</evidence>
<evidence type="ECO:0000259" key="11">
    <source>
        <dbReference type="Pfam" id="PF02108"/>
    </source>
</evidence>
<dbReference type="PANTHER" id="PTHR34982">
    <property type="entry name" value="YOP PROTEINS TRANSLOCATION PROTEIN L"/>
    <property type="match status" value="1"/>
</dbReference>
<comment type="function">
    <text evidence="1">Needed for flagellar regrowth and assembly.</text>
</comment>
<dbReference type="AlphaFoldDB" id="A0A1G8YUY4"/>
<organism evidence="12 13">
    <name type="scientific">Ferrimonas sediminum</name>
    <dbReference type="NCBI Taxonomy" id="718193"/>
    <lineage>
        <taxon>Bacteria</taxon>
        <taxon>Pseudomonadati</taxon>
        <taxon>Pseudomonadota</taxon>
        <taxon>Gammaproteobacteria</taxon>
        <taxon>Alteromonadales</taxon>
        <taxon>Ferrimonadaceae</taxon>
        <taxon>Ferrimonas</taxon>
    </lineage>
</organism>
<keyword evidence="8" id="KW-0653">Protein transport</keyword>
<dbReference type="GO" id="GO:0015031">
    <property type="term" value="P:protein transport"/>
    <property type="evidence" value="ECO:0007669"/>
    <property type="project" value="UniProtKB-KW"/>
</dbReference>
<dbReference type="InterPro" id="IPR000563">
    <property type="entry name" value="Flag_FliH"/>
</dbReference>
<evidence type="ECO:0000256" key="1">
    <source>
        <dbReference type="ARBA" id="ARBA00003041"/>
    </source>
</evidence>
<feature type="compositionally biased region" description="Low complexity" evidence="10">
    <location>
        <begin position="279"/>
        <end position="297"/>
    </location>
</feature>
<dbReference type="GO" id="GO:0009288">
    <property type="term" value="C:bacterial-type flagellum"/>
    <property type="evidence" value="ECO:0007669"/>
    <property type="project" value="InterPro"/>
</dbReference>
<evidence type="ECO:0000256" key="3">
    <source>
        <dbReference type="ARBA" id="ARBA00006602"/>
    </source>
</evidence>
<feature type="compositionally biased region" description="Polar residues" evidence="10">
    <location>
        <begin position="12"/>
        <end position="21"/>
    </location>
</feature>
<dbReference type="GO" id="GO:0003774">
    <property type="term" value="F:cytoskeletal motor activity"/>
    <property type="evidence" value="ECO:0007669"/>
    <property type="project" value="InterPro"/>
</dbReference>
<accession>A0A1G8YUY4</accession>
<evidence type="ECO:0000256" key="6">
    <source>
        <dbReference type="ARBA" id="ARBA00022490"/>
    </source>
</evidence>
<protein>
    <recommendedName>
        <fullName evidence="4">Flagellar assembly protein FliH</fullName>
    </recommendedName>
</protein>
<reference evidence="13" key="1">
    <citation type="submission" date="2016-10" db="EMBL/GenBank/DDBJ databases">
        <authorList>
            <person name="Varghese N."/>
            <person name="Submissions S."/>
        </authorList>
    </citation>
    <scope>NUCLEOTIDE SEQUENCE [LARGE SCALE GENOMIC DNA]</scope>
    <source>
        <strain evidence="13">DSM 23317</strain>
    </source>
</reference>
<dbReference type="OrthoDB" id="8480773at2"/>
<evidence type="ECO:0000256" key="7">
    <source>
        <dbReference type="ARBA" id="ARBA00022795"/>
    </source>
</evidence>
<keyword evidence="13" id="KW-1185">Reference proteome</keyword>
<dbReference type="GO" id="GO:0005829">
    <property type="term" value="C:cytosol"/>
    <property type="evidence" value="ECO:0007669"/>
    <property type="project" value="TreeGrafter"/>
</dbReference>
<keyword evidence="5" id="KW-0813">Transport</keyword>
<keyword evidence="7" id="KW-1005">Bacterial flagellum biogenesis</keyword>
<dbReference type="InterPro" id="IPR051472">
    <property type="entry name" value="T3SS_Stator/FliH"/>
</dbReference>
<comment type="subcellular location">
    <subcellularLocation>
        <location evidence="2">Cytoplasm</location>
    </subcellularLocation>
</comment>
<keyword evidence="12" id="KW-0282">Flagellum</keyword>
<evidence type="ECO:0000256" key="10">
    <source>
        <dbReference type="SAM" id="MobiDB-lite"/>
    </source>
</evidence>
<dbReference type="GO" id="GO:0071973">
    <property type="term" value="P:bacterial-type flagellum-dependent cell motility"/>
    <property type="evidence" value="ECO:0007669"/>
    <property type="project" value="InterPro"/>
</dbReference>
<evidence type="ECO:0000256" key="4">
    <source>
        <dbReference type="ARBA" id="ARBA00016507"/>
    </source>
</evidence>
<feature type="region of interest" description="Disordered" evidence="10">
    <location>
        <begin position="257"/>
        <end position="312"/>
    </location>
</feature>
<proteinExistence type="inferred from homology"/>
<keyword evidence="12" id="KW-0969">Cilium</keyword>
<keyword evidence="6" id="KW-0963">Cytoplasm</keyword>
<feature type="domain" description="Flagellar assembly protein FliH/Type III secretion system HrpE" evidence="11">
    <location>
        <begin position="125"/>
        <end position="250"/>
    </location>
</feature>
<keyword evidence="9" id="KW-1006">Bacterial flagellum protein export</keyword>
<dbReference type="Pfam" id="PF02108">
    <property type="entry name" value="FliH"/>
    <property type="match status" value="1"/>
</dbReference>
<keyword evidence="12" id="KW-0966">Cell projection</keyword>
<gene>
    <name evidence="12" type="ORF">SAMN04488540_11850</name>
</gene>
<sequence>MSNETRAAYTRHLQSQLQQGEAEQWELPDVTQASDRAQINAVNMHTTPAEPDPEPEEVPPPPTLAEIEAIRTDAQQEGFEAGIEQGTQKGIEEGRLKGLEEGHQQGFAQGLEQGLEEGKKQIALQMQQWDALLNELIAPLQAVDSQVEQELIELTQQLARAVIGCEVKTQPEPLLLALRQAVEALPSQEQQITIRLSAADLELVKLSYGEQELARRDWRLELEPSLSQGSVQVNTKRSRVEMPLPERIDAILNQFINQPRPPVDEPDYPRVDSAPQLSEPVTAETTETAPSAAGPEAVPASPEPQGDPHGAA</sequence>
<evidence type="ECO:0000313" key="12">
    <source>
        <dbReference type="EMBL" id="SDK06649.1"/>
    </source>
</evidence>
<evidence type="ECO:0000256" key="9">
    <source>
        <dbReference type="ARBA" id="ARBA00023225"/>
    </source>
</evidence>
<dbReference type="PRINTS" id="PR01003">
    <property type="entry name" value="FLGFLIH"/>
</dbReference>
<dbReference type="InterPro" id="IPR018035">
    <property type="entry name" value="Flagellar_FliH/T3SS_HrpE"/>
</dbReference>
<dbReference type="NCBIfam" id="NF004270">
    <property type="entry name" value="PRK05687.2-1"/>
    <property type="match status" value="1"/>
</dbReference>
<dbReference type="Proteomes" id="UP000199527">
    <property type="component" value="Unassembled WGS sequence"/>
</dbReference>
<evidence type="ECO:0000313" key="13">
    <source>
        <dbReference type="Proteomes" id="UP000199527"/>
    </source>
</evidence>
<evidence type="ECO:0000256" key="5">
    <source>
        <dbReference type="ARBA" id="ARBA00022448"/>
    </source>
</evidence>
<feature type="region of interest" description="Disordered" evidence="10">
    <location>
        <begin position="1"/>
        <end position="22"/>
    </location>
</feature>
<dbReference type="EMBL" id="FNEM01000018">
    <property type="protein sequence ID" value="SDK06649.1"/>
    <property type="molecule type" value="Genomic_DNA"/>
</dbReference>
<dbReference type="PANTHER" id="PTHR34982:SF1">
    <property type="entry name" value="FLAGELLAR ASSEMBLY PROTEIN FLIH"/>
    <property type="match status" value="1"/>
</dbReference>
<name>A0A1G8YUY4_9GAMM</name>
<dbReference type="RefSeq" id="WP_090367500.1">
    <property type="nucleotide sequence ID" value="NZ_FNEM01000018.1"/>
</dbReference>
<comment type="similarity">
    <text evidence="3">Belongs to the FliH family.</text>
</comment>
<dbReference type="GO" id="GO:0044781">
    <property type="term" value="P:bacterial-type flagellum organization"/>
    <property type="evidence" value="ECO:0007669"/>
    <property type="project" value="UniProtKB-KW"/>
</dbReference>
<evidence type="ECO:0000256" key="2">
    <source>
        <dbReference type="ARBA" id="ARBA00004496"/>
    </source>
</evidence>